<dbReference type="SUPFAM" id="SSF54373">
    <property type="entry name" value="FAD-linked reductases, C-terminal domain"/>
    <property type="match status" value="1"/>
</dbReference>
<dbReference type="PROSITE" id="PS00623">
    <property type="entry name" value="GMC_OXRED_1"/>
    <property type="match status" value="1"/>
</dbReference>
<dbReference type="Pfam" id="PF05199">
    <property type="entry name" value="GMC_oxred_C"/>
    <property type="match status" value="1"/>
</dbReference>
<dbReference type="PANTHER" id="PTHR11552">
    <property type="entry name" value="GLUCOSE-METHANOL-CHOLINE GMC OXIDOREDUCTASE"/>
    <property type="match status" value="1"/>
</dbReference>
<feature type="binding site" evidence="2">
    <location>
        <begin position="17"/>
        <end position="18"/>
    </location>
    <ligand>
        <name>FAD</name>
        <dbReference type="ChEBI" id="CHEBI:57692"/>
    </ligand>
</feature>
<organism evidence="6 7">
    <name type="scientific">Cytospora schulzeri</name>
    <dbReference type="NCBI Taxonomy" id="448051"/>
    <lineage>
        <taxon>Eukaryota</taxon>
        <taxon>Fungi</taxon>
        <taxon>Dikarya</taxon>
        <taxon>Ascomycota</taxon>
        <taxon>Pezizomycotina</taxon>
        <taxon>Sordariomycetes</taxon>
        <taxon>Sordariomycetidae</taxon>
        <taxon>Diaporthales</taxon>
        <taxon>Cytosporaceae</taxon>
        <taxon>Cytospora</taxon>
    </lineage>
</organism>
<feature type="binding site" evidence="2">
    <location>
        <begin position="592"/>
        <end position="593"/>
    </location>
    <ligand>
        <name>FAD</name>
        <dbReference type="ChEBI" id="CHEBI:57692"/>
    </ligand>
</feature>
<keyword evidence="7" id="KW-1185">Reference proteome</keyword>
<comment type="caution">
    <text evidence="6">The sequence shown here is derived from an EMBL/GenBank/DDBJ whole genome shotgun (WGS) entry which is preliminary data.</text>
</comment>
<evidence type="ECO:0000259" key="4">
    <source>
        <dbReference type="PROSITE" id="PS00623"/>
    </source>
</evidence>
<dbReference type="Gene3D" id="3.30.560.10">
    <property type="entry name" value="Glucose Oxidase, domain 3"/>
    <property type="match status" value="1"/>
</dbReference>
<dbReference type="Gene3D" id="3.50.50.60">
    <property type="entry name" value="FAD/NAD(P)-binding domain"/>
    <property type="match status" value="1"/>
</dbReference>
<reference evidence="6 7" key="1">
    <citation type="submission" date="2015-09" db="EMBL/GenBank/DDBJ databases">
        <title>Host preference determinants of Valsa canker pathogens revealed by comparative genomics.</title>
        <authorList>
            <person name="Yin Z."/>
            <person name="Huang L."/>
        </authorList>
    </citation>
    <scope>NUCLEOTIDE SEQUENCE [LARGE SCALE GENOMIC DNA]</scope>
    <source>
        <strain evidence="6 7">03-1</strain>
    </source>
</reference>
<dbReference type="InterPro" id="IPR000172">
    <property type="entry name" value="GMC_OxRdtase_N"/>
</dbReference>
<dbReference type="AlphaFoldDB" id="A0A423VP27"/>
<evidence type="ECO:0000313" key="7">
    <source>
        <dbReference type="Proteomes" id="UP000283895"/>
    </source>
</evidence>
<keyword evidence="3" id="KW-0285">Flavoprotein</keyword>
<dbReference type="PIRSF" id="PIRSF000137">
    <property type="entry name" value="Alcohol_oxidase"/>
    <property type="match status" value="1"/>
</dbReference>
<dbReference type="EMBL" id="LKEA01000048">
    <property type="protein sequence ID" value="ROV92776.1"/>
    <property type="molecule type" value="Genomic_DNA"/>
</dbReference>
<comment type="cofactor">
    <cofactor evidence="2">
        <name>FAD</name>
        <dbReference type="ChEBI" id="CHEBI:57692"/>
    </cofactor>
</comment>
<feature type="binding site" evidence="2">
    <location>
        <position position="231"/>
    </location>
    <ligand>
        <name>FAD</name>
        <dbReference type="ChEBI" id="CHEBI:57692"/>
    </ligand>
</feature>
<evidence type="ECO:0000256" key="1">
    <source>
        <dbReference type="ARBA" id="ARBA00010790"/>
    </source>
</evidence>
<dbReference type="STRING" id="356882.A0A423VP27"/>
<dbReference type="Pfam" id="PF00732">
    <property type="entry name" value="GMC_oxred_N"/>
    <property type="match status" value="1"/>
</dbReference>
<evidence type="ECO:0000259" key="5">
    <source>
        <dbReference type="PROSITE" id="PS00624"/>
    </source>
</evidence>
<accession>A0A423VP27</accession>
<dbReference type="GO" id="GO:0016614">
    <property type="term" value="F:oxidoreductase activity, acting on CH-OH group of donors"/>
    <property type="evidence" value="ECO:0007669"/>
    <property type="project" value="InterPro"/>
</dbReference>
<dbReference type="Proteomes" id="UP000283895">
    <property type="component" value="Unassembled WGS sequence"/>
</dbReference>
<dbReference type="PROSITE" id="PS00624">
    <property type="entry name" value="GMC_OXRED_2"/>
    <property type="match status" value="1"/>
</dbReference>
<evidence type="ECO:0000256" key="2">
    <source>
        <dbReference type="PIRSR" id="PIRSR000137-2"/>
    </source>
</evidence>
<sequence>MASGNESFDFIIIGGGTSGLVLASRITEDPGLGRVLVVEAGEDQTQDPRVNVPAMWPTLLSTSSNWDFKTVPQHRISGSANVVPQGRLLGGSSALNGLSFVPPSKATIDAWAGLGNPGWDWPAFSKSLAKSYTLSGNGTSQRPDSSGPLQLTVPDETNDWRWPEAWQNTLKSIGIPVNRNPYSSSGEFYGAAMVADAIDQPTKQRSYAGNAYYLGLAKDRENLTVWTGVTVTRILFDHDRDIEGNLRATGIQYISNDDRVKTITASKEVIVAAGAINSPKLLELSGIGDRRLLEPLGITPLIDNPSVGENLQNHPLCTLAFKLRNGGIPGYETMDNIARQDPAALGVAMEAYTTKLSGPFSRSGTNSIALLGLPGADTDDGERVVKELLAESTVTGSSFKTTPEFGRAQEHFMRSILESNEPSGHYLSFGGFVHFDRDGSMAGPPPGNDSFFSIGISLAHPISRGSVHISSPSTSVAPVIDPNYFSHPLDIEVMARHLQFISSTISKAEPLASHLTGKLGNSSVEVDKLESLNTAREFIRNTAVGAYHFAGTCAMMSRELGGVVDSKLRVYGSTNLRVCDASIIPMLSYANPQATVYGVAEHGAQIIRSHHDAGKL</sequence>
<dbReference type="GO" id="GO:0050660">
    <property type="term" value="F:flavin adenine dinucleotide binding"/>
    <property type="evidence" value="ECO:0007669"/>
    <property type="project" value="InterPro"/>
</dbReference>
<evidence type="ECO:0000313" key="6">
    <source>
        <dbReference type="EMBL" id="ROV92776.1"/>
    </source>
</evidence>
<feature type="domain" description="Glucose-methanol-choline oxidoreductase N-terminal" evidence="5">
    <location>
        <begin position="274"/>
        <end position="288"/>
    </location>
</feature>
<dbReference type="PANTHER" id="PTHR11552:SF210">
    <property type="entry name" value="GLUCOSE-METHANOL-CHOLINE OXIDOREDUCTASE N-TERMINAL DOMAIN-CONTAINING PROTEIN-RELATED"/>
    <property type="match status" value="1"/>
</dbReference>
<gene>
    <name evidence="6" type="ORF">VMCG_09088</name>
</gene>
<keyword evidence="2 3" id="KW-0274">FAD</keyword>
<dbReference type="InterPro" id="IPR007867">
    <property type="entry name" value="GMC_OxRtase_C"/>
</dbReference>
<proteinExistence type="inferred from homology"/>
<dbReference type="InterPro" id="IPR012132">
    <property type="entry name" value="GMC_OxRdtase"/>
</dbReference>
<dbReference type="SUPFAM" id="SSF51905">
    <property type="entry name" value="FAD/NAD(P)-binding domain"/>
    <property type="match status" value="1"/>
</dbReference>
<dbReference type="OrthoDB" id="269227at2759"/>
<dbReference type="InterPro" id="IPR036188">
    <property type="entry name" value="FAD/NAD-bd_sf"/>
</dbReference>
<protein>
    <recommendedName>
        <fullName evidence="4 5">Glucose-methanol-choline oxidoreductase N-terminal domain-containing protein</fullName>
    </recommendedName>
</protein>
<evidence type="ECO:0000256" key="3">
    <source>
        <dbReference type="RuleBase" id="RU003968"/>
    </source>
</evidence>
<name>A0A423VP27_9PEZI</name>
<feature type="domain" description="Glucose-methanol-choline oxidoreductase N-terminal" evidence="4">
    <location>
        <begin position="86"/>
        <end position="109"/>
    </location>
</feature>
<comment type="similarity">
    <text evidence="1 3">Belongs to the GMC oxidoreductase family.</text>
</comment>